<name>A0A521C3I0_9SPHI</name>
<dbReference type="RefSeq" id="WP_142602509.1">
    <property type="nucleotide sequence ID" value="NZ_FXSZ01000003.1"/>
</dbReference>
<gene>
    <name evidence="2" type="ORF">SAMN06265350_103183</name>
</gene>
<feature type="signal peptide" evidence="1">
    <location>
        <begin position="1"/>
        <end position="23"/>
    </location>
</feature>
<protein>
    <submittedName>
        <fullName evidence="2">Uncharacterized protein</fullName>
    </submittedName>
</protein>
<sequence>MKKFLLLAAPIISVLFSSNNAKAQATASTGSVNMSVQLQAAVAITLNTNSASFVFDTPSKYADGITLPTQTGAFTVSSSRPYTIVATTAANDLAGTGSNVDKIPFNAIEVAVVPTGGSFSTATALPATAGSTANLVGTTTATLSQAYDIQYSIPAAKAHTLLGKNLDTYTSTLLYTITAL</sequence>
<evidence type="ECO:0000313" key="3">
    <source>
        <dbReference type="Proteomes" id="UP000315971"/>
    </source>
</evidence>
<reference evidence="2 3" key="1">
    <citation type="submission" date="2017-05" db="EMBL/GenBank/DDBJ databases">
        <authorList>
            <person name="Varghese N."/>
            <person name="Submissions S."/>
        </authorList>
    </citation>
    <scope>NUCLEOTIDE SEQUENCE [LARGE SCALE GENOMIC DNA]</scope>
    <source>
        <strain evidence="2 3">DSM 21342</strain>
    </source>
</reference>
<keyword evidence="1" id="KW-0732">Signal</keyword>
<dbReference type="EMBL" id="FXSZ01000003">
    <property type="protein sequence ID" value="SMO53954.1"/>
    <property type="molecule type" value="Genomic_DNA"/>
</dbReference>
<feature type="chain" id="PRO_5021762143" evidence="1">
    <location>
        <begin position="24"/>
        <end position="180"/>
    </location>
</feature>
<evidence type="ECO:0000313" key="2">
    <source>
        <dbReference type="EMBL" id="SMO53954.1"/>
    </source>
</evidence>
<evidence type="ECO:0000256" key="1">
    <source>
        <dbReference type="SAM" id="SignalP"/>
    </source>
</evidence>
<accession>A0A521C3I0</accession>
<proteinExistence type="predicted"/>
<organism evidence="2 3">
    <name type="scientific">Solitalea koreensis</name>
    <dbReference type="NCBI Taxonomy" id="543615"/>
    <lineage>
        <taxon>Bacteria</taxon>
        <taxon>Pseudomonadati</taxon>
        <taxon>Bacteroidota</taxon>
        <taxon>Sphingobacteriia</taxon>
        <taxon>Sphingobacteriales</taxon>
        <taxon>Sphingobacteriaceae</taxon>
        <taxon>Solitalea</taxon>
    </lineage>
</organism>
<dbReference type="Proteomes" id="UP000315971">
    <property type="component" value="Unassembled WGS sequence"/>
</dbReference>
<keyword evidence="3" id="KW-1185">Reference proteome</keyword>
<dbReference type="AlphaFoldDB" id="A0A521C3I0"/>